<gene>
    <name evidence="1" type="ORF">SCMU_27870</name>
</gene>
<evidence type="ECO:0000313" key="2">
    <source>
        <dbReference type="Proteomes" id="UP001319861"/>
    </source>
</evidence>
<dbReference type="Proteomes" id="UP001319861">
    <property type="component" value="Chromosome"/>
</dbReference>
<name>A0ABM7PXB4_SINCY</name>
<evidence type="ECO:0000313" key="1">
    <source>
        <dbReference type="EMBL" id="BCT76945.1"/>
    </source>
</evidence>
<reference evidence="1 2" key="1">
    <citation type="journal article" date="2021" name="J. Biosci. Bioeng.">
        <title>Identification and characterization of a chc gene cluster responsible for the aromatization pathway of cyclohexanecarboxylate degradation in Sinomonas cyclohexanicum ATCC 51369.</title>
        <authorList>
            <person name="Yamamoto T."/>
            <person name="Hasegawa Y."/>
            <person name="Lau P.C.K."/>
            <person name="Iwaki H."/>
        </authorList>
    </citation>
    <scope>NUCLEOTIDE SEQUENCE [LARGE SCALE GENOMIC DNA]</scope>
    <source>
        <strain evidence="1 2">ATCC 51369</strain>
    </source>
</reference>
<dbReference type="EMBL" id="AP024525">
    <property type="protein sequence ID" value="BCT76945.1"/>
    <property type="molecule type" value="Genomic_DNA"/>
</dbReference>
<protein>
    <submittedName>
        <fullName evidence="1">Uncharacterized protein</fullName>
    </submittedName>
</protein>
<accession>A0ABM7PXB4</accession>
<keyword evidence="2" id="KW-1185">Reference proteome</keyword>
<sequence>MAHVAIDRWGGRNAPDEAGDWLEANIAPFVNRALAHSPRKELTTPGRGATSAGADVLKGDLEDVLRLWIPREVAWQENTAP</sequence>
<proteinExistence type="predicted"/>
<organism evidence="1 2">
    <name type="scientific">Sinomonas cyclohexanicum</name>
    <name type="common">Corynebacterium cyclohexanicum</name>
    <dbReference type="NCBI Taxonomy" id="322009"/>
    <lineage>
        <taxon>Bacteria</taxon>
        <taxon>Bacillati</taxon>
        <taxon>Actinomycetota</taxon>
        <taxon>Actinomycetes</taxon>
        <taxon>Micrococcales</taxon>
        <taxon>Micrococcaceae</taxon>
        <taxon>Sinomonas</taxon>
    </lineage>
</organism>